<dbReference type="InterPro" id="IPR018551">
    <property type="entry name" value="DUF2007"/>
</dbReference>
<dbReference type="RefSeq" id="WP_026300110.1">
    <property type="nucleotide sequence ID" value="NZ_JRLX01000009.1"/>
</dbReference>
<comment type="caution">
    <text evidence="2">The sequence shown here is derived from an EMBL/GenBank/DDBJ whole genome shotgun (WGS) entry which is preliminary data.</text>
</comment>
<dbReference type="EMBL" id="JRLX01000009">
    <property type="protein sequence ID" value="KGO86516.1"/>
    <property type="molecule type" value="Genomic_DNA"/>
</dbReference>
<dbReference type="eggNOG" id="ENOG503330M">
    <property type="taxonomic scope" value="Bacteria"/>
</dbReference>
<reference evidence="2 3" key="1">
    <citation type="submission" date="2013-09" db="EMBL/GenBank/DDBJ databases">
        <authorList>
            <person name="Zeng Z."/>
            <person name="Chen C."/>
        </authorList>
    </citation>
    <scope>NUCLEOTIDE SEQUENCE [LARGE SCALE GENOMIC DNA]</scope>
    <source>
        <strain evidence="2 3">WB 3.3-2</strain>
    </source>
</reference>
<accession>A0A0A2M4G8</accession>
<sequence length="72" mass="7675">MGLKKIFSGSEILAMALQSRIEAAGIGVVVKNNIQAARISGFGQSGQAVEVFVEEYNMAKAEPIIEAFKMGE</sequence>
<dbReference type="AlphaFoldDB" id="A0A0A2M4G8"/>
<name>A0A0A2M4G8_9FLAO</name>
<feature type="domain" description="DUF2007" evidence="1">
    <location>
        <begin position="4"/>
        <end position="68"/>
    </location>
</feature>
<evidence type="ECO:0000313" key="2">
    <source>
        <dbReference type="EMBL" id="KGO86516.1"/>
    </source>
</evidence>
<dbReference type="STRING" id="1121895.GCA_000378485_03108"/>
<dbReference type="Proteomes" id="UP000030152">
    <property type="component" value="Unassembled WGS sequence"/>
</dbReference>
<keyword evidence="3" id="KW-1185">Reference proteome</keyword>
<dbReference type="Pfam" id="PF09413">
    <property type="entry name" value="DUF2007"/>
    <property type="match status" value="1"/>
</dbReference>
<organism evidence="2 3">
    <name type="scientific">Flavobacterium rivuli WB 3.3-2 = DSM 21788</name>
    <dbReference type="NCBI Taxonomy" id="1121895"/>
    <lineage>
        <taxon>Bacteria</taxon>
        <taxon>Pseudomonadati</taxon>
        <taxon>Bacteroidota</taxon>
        <taxon>Flavobacteriia</taxon>
        <taxon>Flavobacteriales</taxon>
        <taxon>Flavobacteriaceae</taxon>
        <taxon>Flavobacterium</taxon>
    </lineage>
</organism>
<evidence type="ECO:0000313" key="3">
    <source>
        <dbReference type="Proteomes" id="UP000030152"/>
    </source>
</evidence>
<protein>
    <recommendedName>
        <fullName evidence="1">DUF2007 domain-containing protein</fullName>
    </recommendedName>
</protein>
<dbReference type="OrthoDB" id="1372890at2"/>
<proteinExistence type="predicted"/>
<gene>
    <name evidence="2" type="ORF">Q765_09790</name>
</gene>
<evidence type="ECO:0000259" key="1">
    <source>
        <dbReference type="Pfam" id="PF09413"/>
    </source>
</evidence>